<feature type="region of interest" description="Disordered" evidence="16">
    <location>
        <begin position="568"/>
        <end position="588"/>
    </location>
</feature>
<keyword evidence="6" id="KW-0560">Oxidoreductase</keyword>
<dbReference type="FunFam" id="3.50.50.60:FF:000262">
    <property type="entry name" value="Cholesterol oxidase ChoD"/>
    <property type="match status" value="1"/>
</dbReference>
<dbReference type="GO" id="GO:0008203">
    <property type="term" value="P:cholesterol metabolic process"/>
    <property type="evidence" value="ECO:0007669"/>
    <property type="project" value="UniProtKB-KW"/>
</dbReference>
<dbReference type="EMBL" id="CP092427">
    <property type="protein sequence ID" value="ULP38014.1"/>
    <property type="molecule type" value="Genomic_DNA"/>
</dbReference>
<evidence type="ECO:0000313" key="22">
    <source>
        <dbReference type="Proteomes" id="UP001140272"/>
    </source>
</evidence>
<dbReference type="PANTHER" id="PTHR47470">
    <property type="entry name" value="CHOLESTEROL OXIDASE"/>
    <property type="match status" value="1"/>
</dbReference>
<dbReference type="Gene3D" id="3.50.50.60">
    <property type="entry name" value="FAD/NAD(P)-binding domain"/>
    <property type="match status" value="3"/>
</dbReference>
<evidence type="ECO:0000256" key="6">
    <source>
        <dbReference type="ARBA" id="ARBA00023002"/>
    </source>
</evidence>
<evidence type="ECO:0000259" key="17">
    <source>
        <dbReference type="Pfam" id="PF01266"/>
    </source>
</evidence>
<gene>
    <name evidence="19" type="ORF">H7H73_06160</name>
    <name evidence="20" type="ORF">MJO55_06200</name>
</gene>
<evidence type="ECO:0000256" key="10">
    <source>
        <dbReference type="ARBA" id="ARBA00023235"/>
    </source>
</evidence>
<evidence type="ECO:0000256" key="1">
    <source>
        <dbReference type="ARBA" id="ARBA00001974"/>
    </source>
</evidence>
<dbReference type="EC" id="1.1.3.6" evidence="13"/>
<dbReference type="PANTHER" id="PTHR47470:SF1">
    <property type="entry name" value="FAD-DEPENDENT OXIDOREDUCTASE 2 FAD BINDING DOMAIN-CONTAINING PROTEIN"/>
    <property type="match status" value="1"/>
</dbReference>
<reference evidence="19" key="1">
    <citation type="submission" date="2020-07" db="EMBL/GenBank/DDBJ databases">
        <authorList>
            <person name="Pettersson B.M.F."/>
            <person name="Behra P.R.K."/>
            <person name="Ramesh M."/>
            <person name="Das S."/>
            <person name="Dasgupta S."/>
            <person name="Kirsebom L.A."/>
        </authorList>
    </citation>
    <scope>NUCLEOTIDE SEQUENCE</scope>
    <source>
        <strain evidence="19">DSM 45406</strain>
    </source>
</reference>
<evidence type="ECO:0000256" key="3">
    <source>
        <dbReference type="ARBA" id="ARBA00022548"/>
    </source>
</evidence>
<keyword evidence="3" id="KW-0153">Cholesterol metabolism</keyword>
<dbReference type="InterPro" id="IPR006076">
    <property type="entry name" value="FAD-dep_OxRdtase"/>
</dbReference>
<dbReference type="GO" id="GO:0004769">
    <property type="term" value="F:steroid Delta-isomerase activity"/>
    <property type="evidence" value="ECO:0007669"/>
    <property type="project" value="UniProtKB-EC"/>
</dbReference>
<keyword evidence="9" id="KW-0753">Steroid metabolism</keyword>
<dbReference type="InterPro" id="IPR036188">
    <property type="entry name" value="FAD/NAD-bd_sf"/>
</dbReference>
<dbReference type="Pfam" id="PF05199">
    <property type="entry name" value="GMC_oxred_C"/>
    <property type="match status" value="1"/>
</dbReference>
<feature type="domain" description="FAD dependent oxidoreductase" evidence="17">
    <location>
        <begin position="6"/>
        <end position="277"/>
    </location>
</feature>
<evidence type="ECO:0000256" key="14">
    <source>
        <dbReference type="ARBA" id="ARBA00049744"/>
    </source>
</evidence>
<dbReference type="GO" id="GO:0016995">
    <property type="term" value="F:cholesterol oxidase activity"/>
    <property type="evidence" value="ECO:0007669"/>
    <property type="project" value="UniProtKB-EC"/>
</dbReference>
<evidence type="ECO:0000256" key="5">
    <source>
        <dbReference type="ARBA" id="ARBA00022827"/>
    </source>
</evidence>
<keyword evidence="21" id="KW-1185">Reference proteome</keyword>
<comment type="similarity">
    <text evidence="2">Belongs to the GMC oxidoreductase family.</text>
</comment>
<evidence type="ECO:0000313" key="21">
    <source>
        <dbReference type="Proteomes" id="UP001055159"/>
    </source>
</evidence>
<dbReference type="EC" id="5.3.3.1" evidence="11"/>
<evidence type="ECO:0000256" key="15">
    <source>
        <dbReference type="ARBA" id="ARBA00049778"/>
    </source>
</evidence>
<evidence type="ECO:0000256" key="9">
    <source>
        <dbReference type="ARBA" id="ARBA00023221"/>
    </source>
</evidence>
<accession>A0A9X2YA37</accession>
<evidence type="ECO:0000256" key="13">
    <source>
        <dbReference type="ARBA" id="ARBA00049723"/>
    </source>
</evidence>
<dbReference type="Proteomes" id="UP001055159">
    <property type="component" value="Chromosome"/>
</dbReference>
<dbReference type="Pfam" id="PF01266">
    <property type="entry name" value="DAO"/>
    <property type="match status" value="1"/>
</dbReference>
<evidence type="ECO:0000256" key="11">
    <source>
        <dbReference type="ARBA" id="ARBA00038856"/>
    </source>
</evidence>
<keyword evidence="10" id="KW-0413">Isomerase</keyword>
<evidence type="ECO:0000313" key="19">
    <source>
        <dbReference type="EMBL" id="MCV7070139.1"/>
    </source>
</evidence>
<protein>
    <recommendedName>
        <fullName evidence="14">Cholesterol oxidase</fullName>
        <ecNumber evidence="13">1.1.3.6</ecNumber>
        <ecNumber evidence="11">5.3.3.1</ecNumber>
    </recommendedName>
    <alternativeName>
        <fullName evidence="15">Cholesterol isomerase</fullName>
    </alternativeName>
</protein>
<evidence type="ECO:0000256" key="12">
    <source>
        <dbReference type="ARBA" id="ARBA00049645"/>
    </source>
</evidence>
<dbReference type="Proteomes" id="UP001140272">
    <property type="component" value="Unassembled WGS sequence"/>
</dbReference>
<evidence type="ECO:0000256" key="2">
    <source>
        <dbReference type="ARBA" id="ARBA00010790"/>
    </source>
</evidence>
<evidence type="ECO:0000256" key="8">
    <source>
        <dbReference type="ARBA" id="ARBA00023166"/>
    </source>
</evidence>
<dbReference type="EMBL" id="JACKRN010000222">
    <property type="protein sequence ID" value="MCV7070139.1"/>
    <property type="molecule type" value="Genomic_DNA"/>
</dbReference>
<keyword evidence="8" id="KW-1207">Sterol metabolism</keyword>
<keyword evidence="4" id="KW-0285">Flavoprotein</keyword>
<keyword evidence="5" id="KW-0274">FAD</keyword>
<sequence>METDYDVVIIGSGFGGSVSALRLTEKGYRVLVLEAGKRYADPDFAKTSWNLRRFLWAPRFGMFGIQRIHLLNNVMILAGAGVGGGSLNYANTLYVPREPFFNDPQWRDITDWRAELLPHYDQAQRMLGVVTNPTVTDADRIMQEVAEDMGCRDTWVPTPVGVFFGPDNEKTPGKTVPDPYFGGAGPERTGCIECGSCMTGCRFGAKNTLVKNYLGLAERAGATVRPMTTVTDFSPRADGTWEIRTVRTGSWVRRTRRTFTAKQVVLAAGTYGTQRLLFKMRDTGRLPKLSDRLGMLTRTNSESIVGAGRLRVTDDLNLTHGVAITSSIHPTSDTHVEPCRYGKGSNAMGLLQTLMTDGAGPEGTDVPRWRQLLHSAREDPKGTLRLLNPRRWSERTMIALVMQNLDNSITTFTKRTRFGFHRYLSKQGHGEPNPSWIPVGNEVTRRIAKKIDGVAGGTWGELFNIPLTAHFLGGAVIGENPEHGVIDPYHRVYNYPTLSVVDGAAISANLGVNPSLSITAQAERAASLWPNKGEEDLRPAQGQPYRRLDPIEPARPVVPAGAPAALDWGVSAETVNRRDPTTAEAQGA</sequence>
<evidence type="ECO:0000256" key="4">
    <source>
        <dbReference type="ARBA" id="ARBA00022630"/>
    </source>
</evidence>
<reference evidence="20" key="3">
    <citation type="submission" date="2022-08" db="EMBL/GenBank/DDBJ databases">
        <title>Whole genome sequencing of non-tuberculosis mycobacteria type-strains.</title>
        <authorList>
            <person name="Igarashi Y."/>
            <person name="Osugi A."/>
            <person name="Mitarai S."/>
        </authorList>
    </citation>
    <scope>NUCLEOTIDE SEQUENCE</scope>
    <source>
        <strain evidence="20">JCM 16372</strain>
    </source>
</reference>
<evidence type="ECO:0000313" key="20">
    <source>
        <dbReference type="EMBL" id="ULP38014.1"/>
    </source>
</evidence>
<feature type="region of interest" description="Disordered" evidence="16">
    <location>
        <begin position="529"/>
        <end position="556"/>
    </location>
</feature>
<reference evidence="19" key="2">
    <citation type="journal article" date="2022" name="BMC Genomics">
        <title>Comparative genome analysis of mycobacteria focusing on tRNA and non-coding RNA.</title>
        <authorList>
            <person name="Behra P.R.K."/>
            <person name="Pettersson B.M.F."/>
            <person name="Ramesh M."/>
            <person name="Das S."/>
            <person name="Dasgupta S."/>
            <person name="Kirsebom L.A."/>
        </authorList>
    </citation>
    <scope>NUCLEOTIDE SEQUENCE</scope>
    <source>
        <strain evidence="19">DSM 45406</strain>
    </source>
</reference>
<feature type="domain" description="Glucose-methanol-choline oxidoreductase C-terminal" evidence="18">
    <location>
        <begin position="468"/>
        <end position="522"/>
    </location>
</feature>
<comment type="cofactor">
    <cofactor evidence="1">
        <name>FAD</name>
        <dbReference type="ChEBI" id="CHEBI:57692"/>
    </cofactor>
</comment>
<evidence type="ECO:0000256" key="7">
    <source>
        <dbReference type="ARBA" id="ARBA00023098"/>
    </source>
</evidence>
<keyword evidence="7" id="KW-0443">Lipid metabolism</keyword>
<organism evidence="19 22">
    <name type="scientific">Mycolicibacterium rufum</name>
    <dbReference type="NCBI Taxonomy" id="318424"/>
    <lineage>
        <taxon>Bacteria</taxon>
        <taxon>Bacillati</taxon>
        <taxon>Actinomycetota</taxon>
        <taxon>Actinomycetes</taxon>
        <taxon>Mycobacteriales</taxon>
        <taxon>Mycobacteriaceae</taxon>
        <taxon>Mycolicibacterium</taxon>
    </lineage>
</organism>
<evidence type="ECO:0000256" key="16">
    <source>
        <dbReference type="SAM" id="MobiDB-lite"/>
    </source>
</evidence>
<dbReference type="InterPro" id="IPR007867">
    <property type="entry name" value="GMC_OxRtase_C"/>
</dbReference>
<dbReference type="SUPFAM" id="SSF51905">
    <property type="entry name" value="FAD/NAD(P)-binding domain"/>
    <property type="match status" value="1"/>
</dbReference>
<name>A0A9X2YA37_9MYCO</name>
<proteinExistence type="inferred from homology"/>
<dbReference type="InterPro" id="IPR052542">
    <property type="entry name" value="Cholesterol_Oxidase"/>
</dbReference>
<evidence type="ECO:0000259" key="18">
    <source>
        <dbReference type="Pfam" id="PF05199"/>
    </source>
</evidence>
<dbReference type="AlphaFoldDB" id="A0A9X2YA37"/>
<comment type="pathway">
    <text evidence="12">Steroid metabolism; cholesterol degradation.</text>
</comment>
<dbReference type="RefSeq" id="WP_043406117.1">
    <property type="nucleotide sequence ID" value="NZ_CP092427.2"/>
</dbReference>